<evidence type="ECO:0000313" key="2">
    <source>
        <dbReference type="Proteomes" id="UP000001064"/>
    </source>
</evidence>
<dbReference type="VEuPathDB" id="AmoebaDB:DICPUDRAFT_95717"/>
<keyword evidence="2" id="KW-1185">Reference proteome</keyword>
<dbReference type="InParanoid" id="F0ZZT1"/>
<gene>
    <name evidence="1" type="ORF">DICPUDRAFT_95717</name>
</gene>
<protein>
    <submittedName>
        <fullName evidence="1">Expressed protein</fullName>
    </submittedName>
</protein>
<dbReference type="RefSeq" id="XP_003292926.1">
    <property type="nucleotide sequence ID" value="XM_003292878.1"/>
</dbReference>
<dbReference type="Proteomes" id="UP000001064">
    <property type="component" value="Unassembled WGS sequence"/>
</dbReference>
<accession>F0ZZT1</accession>
<evidence type="ECO:0000313" key="1">
    <source>
        <dbReference type="EMBL" id="EGC30559.1"/>
    </source>
</evidence>
<dbReference type="GeneID" id="10510317"/>
<dbReference type="AlphaFoldDB" id="F0ZZT1"/>
<dbReference type="EMBL" id="GL871320">
    <property type="protein sequence ID" value="EGC30559.1"/>
    <property type="molecule type" value="Genomic_DNA"/>
</dbReference>
<organism evidence="1 2">
    <name type="scientific">Dictyostelium purpureum</name>
    <name type="common">Slime mold</name>
    <dbReference type="NCBI Taxonomy" id="5786"/>
    <lineage>
        <taxon>Eukaryota</taxon>
        <taxon>Amoebozoa</taxon>
        <taxon>Evosea</taxon>
        <taxon>Eumycetozoa</taxon>
        <taxon>Dictyostelia</taxon>
        <taxon>Dictyosteliales</taxon>
        <taxon>Dictyosteliaceae</taxon>
        <taxon>Dictyostelium</taxon>
    </lineage>
</organism>
<dbReference type="eggNOG" id="ENOG502RIK1">
    <property type="taxonomic scope" value="Eukaryota"/>
</dbReference>
<dbReference type="KEGG" id="dpp:DICPUDRAFT_95717"/>
<dbReference type="FunCoup" id="F0ZZT1">
    <property type="interactions" value="937"/>
</dbReference>
<reference evidence="2" key="1">
    <citation type="journal article" date="2011" name="Genome Biol.">
        <title>Comparative genomics of the social amoebae Dictyostelium discoideum and Dictyostelium purpureum.</title>
        <authorList>
            <consortium name="US DOE Joint Genome Institute (JGI-PGF)"/>
            <person name="Sucgang R."/>
            <person name="Kuo A."/>
            <person name="Tian X."/>
            <person name="Salerno W."/>
            <person name="Parikh A."/>
            <person name="Feasley C.L."/>
            <person name="Dalin E."/>
            <person name="Tu H."/>
            <person name="Huang E."/>
            <person name="Barry K."/>
            <person name="Lindquist E."/>
            <person name="Shapiro H."/>
            <person name="Bruce D."/>
            <person name="Schmutz J."/>
            <person name="Salamov A."/>
            <person name="Fey P."/>
            <person name="Gaudet P."/>
            <person name="Anjard C."/>
            <person name="Babu M.M."/>
            <person name="Basu S."/>
            <person name="Bushmanova Y."/>
            <person name="van der Wel H."/>
            <person name="Katoh-Kurasawa M."/>
            <person name="Dinh C."/>
            <person name="Coutinho P.M."/>
            <person name="Saito T."/>
            <person name="Elias M."/>
            <person name="Schaap P."/>
            <person name="Kay R.R."/>
            <person name="Henrissat B."/>
            <person name="Eichinger L."/>
            <person name="Rivero F."/>
            <person name="Putnam N.H."/>
            <person name="West C.M."/>
            <person name="Loomis W.F."/>
            <person name="Chisholm R.L."/>
            <person name="Shaulsky G."/>
            <person name="Strassmann J.E."/>
            <person name="Queller D.C."/>
            <person name="Kuspa A."/>
            <person name="Grigoriev I.V."/>
        </authorList>
    </citation>
    <scope>NUCLEOTIDE SEQUENCE [LARGE SCALE GENOMIC DNA]</scope>
    <source>
        <strain evidence="2">QSDP1</strain>
    </source>
</reference>
<name>F0ZZT1_DICPU</name>
<proteinExistence type="predicted"/>
<sequence>MNPECNQEMQVAIEDIEEIYENIPILKYTLENPSQNLNHKLKLSYVINEPTAPLPLFGGIFSTFGVEKNTNIKYYNYMDYLKQKPPITNNQNKNNINQNNFNQTNSIYNHFNNNNLNNYFYNNNNNMNNVNNNNNIYNDYNCTTTTITTTTTTTTTVEPQNINNTDVQCQDQVFTEISDIEQSEMELMTLETLRSVFLNNQR</sequence>